<dbReference type="VEuPathDB" id="FungiDB:ASPBRDRAFT_365568"/>
<evidence type="ECO:0000313" key="2">
    <source>
        <dbReference type="EMBL" id="OJJ66760.1"/>
    </source>
</evidence>
<feature type="transmembrane region" description="Helical" evidence="1">
    <location>
        <begin position="25"/>
        <end position="47"/>
    </location>
</feature>
<gene>
    <name evidence="2" type="ORF">ASPBRDRAFT_365568</name>
</gene>
<protein>
    <submittedName>
        <fullName evidence="2">Uncharacterized protein</fullName>
    </submittedName>
</protein>
<dbReference type="AlphaFoldDB" id="A0A1L9U511"/>
<proteinExistence type="predicted"/>
<dbReference type="Proteomes" id="UP000184499">
    <property type="component" value="Unassembled WGS sequence"/>
</dbReference>
<keyword evidence="1" id="KW-0472">Membrane</keyword>
<name>A0A1L9U511_ASPBC</name>
<sequence>MIVFRPYMVLAEQWSSLTTVVTHLLWYYAVSAFFTVISCVFPLVFVFRCHQLEICCY</sequence>
<keyword evidence="1" id="KW-0812">Transmembrane</keyword>
<reference evidence="3" key="1">
    <citation type="journal article" date="2017" name="Genome Biol.">
        <title>Comparative genomics reveals high biological diversity and specific adaptations in the industrially and medically important fungal genus Aspergillus.</title>
        <authorList>
            <person name="de Vries R.P."/>
            <person name="Riley R."/>
            <person name="Wiebenga A."/>
            <person name="Aguilar-Osorio G."/>
            <person name="Amillis S."/>
            <person name="Uchima C.A."/>
            <person name="Anderluh G."/>
            <person name="Asadollahi M."/>
            <person name="Askin M."/>
            <person name="Barry K."/>
            <person name="Battaglia E."/>
            <person name="Bayram O."/>
            <person name="Benocci T."/>
            <person name="Braus-Stromeyer S.A."/>
            <person name="Caldana C."/>
            <person name="Canovas D."/>
            <person name="Cerqueira G.C."/>
            <person name="Chen F."/>
            <person name="Chen W."/>
            <person name="Choi C."/>
            <person name="Clum A."/>
            <person name="Dos Santos R.A."/>
            <person name="Damasio A.R."/>
            <person name="Diallinas G."/>
            <person name="Emri T."/>
            <person name="Fekete E."/>
            <person name="Flipphi M."/>
            <person name="Freyberg S."/>
            <person name="Gallo A."/>
            <person name="Gournas C."/>
            <person name="Habgood R."/>
            <person name="Hainaut M."/>
            <person name="Harispe M.L."/>
            <person name="Henrissat B."/>
            <person name="Hilden K.S."/>
            <person name="Hope R."/>
            <person name="Hossain A."/>
            <person name="Karabika E."/>
            <person name="Karaffa L."/>
            <person name="Karanyi Z."/>
            <person name="Krasevec N."/>
            <person name="Kuo A."/>
            <person name="Kusch H."/>
            <person name="LaButti K."/>
            <person name="Lagendijk E.L."/>
            <person name="Lapidus A."/>
            <person name="Levasseur A."/>
            <person name="Lindquist E."/>
            <person name="Lipzen A."/>
            <person name="Logrieco A.F."/>
            <person name="MacCabe A."/>
            <person name="Maekelae M.R."/>
            <person name="Malavazi I."/>
            <person name="Melin P."/>
            <person name="Meyer V."/>
            <person name="Mielnichuk N."/>
            <person name="Miskei M."/>
            <person name="Molnar A.P."/>
            <person name="Mule G."/>
            <person name="Ngan C.Y."/>
            <person name="Orejas M."/>
            <person name="Orosz E."/>
            <person name="Ouedraogo J.P."/>
            <person name="Overkamp K.M."/>
            <person name="Park H.-S."/>
            <person name="Perrone G."/>
            <person name="Piumi F."/>
            <person name="Punt P.J."/>
            <person name="Ram A.F."/>
            <person name="Ramon A."/>
            <person name="Rauscher S."/>
            <person name="Record E."/>
            <person name="Riano-Pachon D.M."/>
            <person name="Robert V."/>
            <person name="Roehrig J."/>
            <person name="Ruller R."/>
            <person name="Salamov A."/>
            <person name="Salih N.S."/>
            <person name="Samson R.A."/>
            <person name="Sandor E."/>
            <person name="Sanguinetti M."/>
            <person name="Schuetze T."/>
            <person name="Sepcic K."/>
            <person name="Shelest E."/>
            <person name="Sherlock G."/>
            <person name="Sophianopoulou V."/>
            <person name="Squina F.M."/>
            <person name="Sun H."/>
            <person name="Susca A."/>
            <person name="Todd R.B."/>
            <person name="Tsang A."/>
            <person name="Unkles S.E."/>
            <person name="van de Wiele N."/>
            <person name="van Rossen-Uffink D."/>
            <person name="Oliveira J.V."/>
            <person name="Vesth T.C."/>
            <person name="Visser J."/>
            <person name="Yu J.-H."/>
            <person name="Zhou M."/>
            <person name="Andersen M.R."/>
            <person name="Archer D.B."/>
            <person name="Baker S.E."/>
            <person name="Benoit I."/>
            <person name="Brakhage A.A."/>
            <person name="Braus G.H."/>
            <person name="Fischer R."/>
            <person name="Frisvad J.C."/>
            <person name="Goldman G.H."/>
            <person name="Houbraken J."/>
            <person name="Oakley B."/>
            <person name="Pocsi I."/>
            <person name="Scazzocchio C."/>
            <person name="Seiboth B."/>
            <person name="vanKuyk P.A."/>
            <person name="Wortman J."/>
            <person name="Dyer P.S."/>
            <person name="Grigoriev I.V."/>
        </authorList>
    </citation>
    <scope>NUCLEOTIDE SEQUENCE [LARGE SCALE GENOMIC DNA]</scope>
    <source>
        <strain evidence="3">CBS 101740 / IMI 381727 / IBT 21946</strain>
    </source>
</reference>
<keyword evidence="1" id="KW-1133">Transmembrane helix</keyword>
<evidence type="ECO:0000256" key="1">
    <source>
        <dbReference type="SAM" id="Phobius"/>
    </source>
</evidence>
<dbReference type="GeneID" id="93576015"/>
<dbReference type="EMBL" id="KV878697">
    <property type="protein sequence ID" value="OJJ66760.1"/>
    <property type="molecule type" value="Genomic_DNA"/>
</dbReference>
<dbReference type="RefSeq" id="XP_067474010.1">
    <property type="nucleotide sequence ID" value="XM_067623527.1"/>
</dbReference>
<keyword evidence="3" id="KW-1185">Reference proteome</keyword>
<organism evidence="2 3">
    <name type="scientific">Aspergillus brasiliensis (strain CBS 101740 / IMI 381727 / IBT 21946)</name>
    <dbReference type="NCBI Taxonomy" id="767769"/>
    <lineage>
        <taxon>Eukaryota</taxon>
        <taxon>Fungi</taxon>
        <taxon>Dikarya</taxon>
        <taxon>Ascomycota</taxon>
        <taxon>Pezizomycotina</taxon>
        <taxon>Eurotiomycetes</taxon>
        <taxon>Eurotiomycetidae</taxon>
        <taxon>Eurotiales</taxon>
        <taxon>Aspergillaceae</taxon>
        <taxon>Aspergillus</taxon>
        <taxon>Aspergillus subgen. Circumdati</taxon>
    </lineage>
</organism>
<accession>A0A1L9U511</accession>
<evidence type="ECO:0000313" key="3">
    <source>
        <dbReference type="Proteomes" id="UP000184499"/>
    </source>
</evidence>